<keyword evidence="13" id="KW-0808">Transferase</keyword>
<comment type="function">
    <text evidence="6">Component of the elongator complex which is required for multiple tRNA modifications, including mcm5U (5-methoxycarbonylmethyl uridine), mcm5s2U (5-methoxycarbonylmethyl-2-thiouridine), and ncm5U (5-carbamoylmethyl uridine). The elongator complex catalyzes formation of carboxymethyluridine in the wobble base at position 34 in tRNAs.</text>
</comment>
<dbReference type="InterPro" id="IPR056165">
    <property type="entry name" value="Beta-prop_ELP1_2nd"/>
</dbReference>
<dbReference type="GO" id="GO:0005634">
    <property type="term" value="C:nucleus"/>
    <property type="evidence" value="ECO:0007669"/>
    <property type="project" value="UniProtKB-SubCell"/>
</dbReference>
<evidence type="ECO:0000256" key="5">
    <source>
        <dbReference type="ARBA" id="ARBA00029535"/>
    </source>
</evidence>
<dbReference type="InterPro" id="IPR056164">
    <property type="entry name" value="Beta-prop_ELP1_1st"/>
</dbReference>
<comment type="similarity">
    <text evidence="2 6">Belongs to the ELP1/IKA1 family.</text>
</comment>
<dbReference type="GO" id="GO:0000049">
    <property type="term" value="F:tRNA binding"/>
    <property type="evidence" value="ECO:0007669"/>
    <property type="project" value="TreeGrafter"/>
</dbReference>
<dbReference type="Gene3D" id="2.130.10.10">
    <property type="entry name" value="YVTN repeat-like/Quinoprotein amine dehydrogenase"/>
    <property type="match status" value="1"/>
</dbReference>
<feature type="domain" description="ELP1 TPR" evidence="10">
    <location>
        <begin position="940"/>
        <end position="1102"/>
    </location>
</feature>
<dbReference type="PANTHER" id="PTHR12747">
    <property type="entry name" value="ELONGATOR COMPLEX PROTEIN 1"/>
    <property type="match status" value="1"/>
</dbReference>
<organism evidence="13 14">
    <name type="scientific">Phanerochaete sordida</name>
    <dbReference type="NCBI Taxonomy" id="48140"/>
    <lineage>
        <taxon>Eukaryota</taxon>
        <taxon>Fungi</taxon>
        <taxon>Dikarya</taxon>
        <taxon>Basidiomycota</taxon>
        <taxon>Agaricomycotina</taxon>
        <taxon>Agaricomycetes</taxon>
        <taxon>Polyporales</taxon>
        <taxon>Phanerochaetaceae</taxon>
        <taxon>Phanerochaete</taxon>
    </lineage>
</organism>
<keyword evidence="6" id="KW-0539">Nucleus</keyword>
<evidence type="ECO:0000256" key="3">
    <source>
        <dbReference type="ARBA" id="ARBA00022490"/>
    </source>
</evidence>
<dbReference type="InterPro" id="IPR056166">
    <property type="entry name" value="TPR_ELP1"/>
</dbReference>
<feature type="domain" description="ELP1 alpha-solenoid" evidence="11">
    <location>
        <begin position="755"/>
        <end position="821"/>
    </location>
</feature>
<keyword evidence="14" id="KW-1185">Reference proteome</keyword>
<evidence type="ECO:0000259" key="8">
    <source>
        <dbReference type="Pfam" id="PF04762"/>
    </source>
</evidence>
<proteinExistence type="inferred from homology"/>
<gene>
    <name evidence="13" type="ORF">PsYK624_144050</name>
</gene>
<feature type="domain" description="ELP1 three-helical bundle" evidence="12">
    <location>
        <begin position="1112"/>
        <end position="1287"/>
    </location>
</feature>
<reference evidence="13 14" key="1">
    <citation type="submission" date="2021-08" db="EMBL/GenBank/DDBJ databases">
        <title>Draft Genome Sequence of Phanerochaete sordida strain YK-624.</title>
        <authorList>
            <person name="Mori T."/>
            <person name="Dohra H."/>
            <person name="Suzuki T."/>
            <person name="Kawagishi H."/>
            <person name="Hirai H."/>
        </authorList>
    </citation>
    <scope>NUCLEOTIDE SEQUENCE [LARGE SCALE GENOMIC DNA]</scope>
    <source>
        <strain evidence="13 14">YK-624</strain>
    </source>
</reference>
<feature type="domain" description="ELP1 alpha-solenoid" evidence="11">
    <location>
        <begin position="829"/>
        <end position="933"/>
    </location>
</feature>
<feature type="region of interest" description="Disordered" evidence="7">
    <location>
        <begin position="1197"/>
        <end position="1221"/>
    </location>
</feature>
<keyword evidence="13" id="KW-0418">Kinase</keyword>
<name>A0A9P3GNJ0_9APHY</name>
<evidence type="ECO:0000256" key="4">
    <source>
        <dbReference type="ARBA" id="ARBA00022694"/>
    </source>
</evidence>
<evidence type="ECO:0000256" key="1">
    <source>
        <dbReference type="ARBA" id="ARBA00005043"/>
    </source>
</evidence>
<feature type="compositionally biased region" description="Basic residues" evidence="7">
    <location>
        <begin position="1200"/>
        <end position="1212"/>
    </location>
</feature>
<comment type="subcellular location">
    <subcellularLocation>
        <location evidence="6">Cytoplasm</location>
    </subcellularLocation>
    <subcellularLocation>
        <location evidence="6">Nucleus</location>
    </subcellularLocation>
</comment>
<evidence type="ECO:0000259" key="9">
    <source>
        <dbReference type="Pfam" id="PF23797"/>
    </source>
</evidence>
<dbReference type="InterPro" id="IPR056167">
    <property type="entry name" value="A-sol_ELP1"/>
</dbReference>
<protein>
    <recommendedName>
        <fullName evidence="5 6">Elongator complex protein 1</fullName>
    </recommendedName>
</protein>
<dbReference type="PANTHER" id="PTHR12747:SF0">
    <property type="entry name" value="ELONGATOR COMPLEX PROTEIN 1"/>
    <property type="match status" value="1"/>
</dbReference>
<keyword evidence="4" id="KW-0819">tRNA processing</keyword>
<dbReference type="EMBL" id="BPQB01000083">
    <property type="protein sequence ID" value="GJE98183.1"/>
    <property type="molecule type" value="Genomic_DNA"/>
</dbReference>
<dbReference type="PIRSF" id="PIRSF017233">
    <property type="entry name" value="IKAP"/>
    <property type="match status" value="1"/>
</dbReference>
<dbReference type="Pfam" id="PF23925">
    <property type="entry name" value="A-sol_ELP1"/>
    <property type="match status" value="2"/>
</dbReference>
<dbReference type="Pfam" id="PF04762">
    <property type="entry name" value="Beta-prop_ELP1_1st"/>
    <property type="match status" value="1"/>
</dbReference>
<evidence type="ECO:0000256" key="6">
    <source>
        <dbReference type="PIRNR" id="PIRNR017233"/>
    </source>
</evidence>
<sequence>MRNLSLLRTSHIPLPEGLPSTNSIAAVTLDLDEDVAYVAVERQTPDADVEVEVWKIGGVAKWESELLEDMILVTTSRFQSHLASNPWSASTKPSEVVSFKLLPDTRTLVLITRGGDIATASLDDEMPMLDSVGNVDAGILAASWSPDDSQLVLATGDGKLILMSATFDIISETALEPTDFGEDAPINVGWGSKQTQFHGSAGKAAAQAPRPALVGASPDDDALPRISWRGDGAFFAVSSLAPAPADDPAAARRRTLRMYSHAGALQSTGEPTPGLEHALAWRPSGNWIVSTQRYGFPGGGQGREGRHDLVMFERNGLRRGEFEIQAVSAPATKLEGGEKKWGYKVREVGWSADSNILSIWVEKDEGDVVQLWTTGNYHWYLKHEIVAPSPDGKPGRFTSMSWHPEDSSRIILTTVSEIIQRSYLWDTFASRSQPPNDSGSVAVLDGSQILLTPFRTQNVPPPMSSFQLPLAAPPADAPSLQSRVPVHVSFSPSKDILAQLWETGYVELTDLRTRLGPGRGKVMDPLPVWKGLIGDETHAYRQVSVLKTADESVKVVALGSGAGIDAKDVVVIASVGGGAISECVQVDMSHRNGRLVPSEDQILWQSPEGEILAVDASSESFSPSTSFPEFCAYTKHVSVSSPPSSLFVGLTPSGKLYAAAESDAHHLLAPNANSFTVASGFLVYTTTAHVSHYAPLSALASLLAKVALGESPKEEDTRWETRRVERGSRIATAVPSTMSLVLQMPRGNLETVNPRPLVMEIVKQDIDAMDYAKAFSSCRRHRIDMNVLVSHDRDAFMRNITAFVEQVKDVDYINLFLTSLGQGTLPDDIVNEVCDGVRKELEKKSVSTYINSILTAHVMKRPSDHEAGLAELLKLRESQPDLVEEAVKYIIFLVDANSLFDTALGMYDFSLVLMIAQHAQKDPREYLPFLRELRALDKFYQRFRIDDHLRRHAKALHNLSLAGEQRFAEALAYVEKHQLYEAALDIWRDTDKYQTVLGIYGDWLYERREFAEAAFVFRQAQKFSKAMLAYEKALLWQELFDVALQEDLPSEDLSAVAYRVAEDLSSKKRYQEAARVLLDYAKDVREAVIALVQGNQFSEARRVVTLSSKSELLEDIVFPGALETRAQIAEDLSEMRDQLRKQLSRIRELRVKKVEEPDAFYGTQDDNADLHNVDVMTDVSMAPTAFTRYTVAASAMSKASSKRSSRSKRKMERKVGSGRKGTVDEEEYLLRSVTKLVGRWETVKADATHLLPHLFQFPTPTHREEGLELQSEIAEFEQELRAAIDEIWTKTVPSPPPVETDIAVPGVDAMQEGWAKRMREYEMNARLDPLDKVVKPEVGKVEWKDKLARV</sequence>
<dbReference type="Pfam" id="PF23878">
    <property type="entry name" value="TPR_ELP1"/>
    <property type="match status" value="1"/>
</dbReference>
<comment type="pathway">
    <text evidence="1">tRNA modification; 5-methoxycarbonylmethyl-2-thiouridine-tRNA biosynthesis.</text>
</comment>
<dbReference type="Pfam" id="PF23936">
    <property type="entry name" value="HB_ELP1"/>
    <property type="match status" value="1"/>
</dbReference>
<feature type="domain" description="ELP1 first N-terminal beta-propeller" evidence="8">
    <location>
        <begin position="1"/>
        <end position="405"/>
    </location>
</feature>
<evidence type="ECO:0000259" key="12">
    <source>
        <dbReference type="Pfam" id="PF23936"/>
    </source>
</evidence>
<dbReference type="Pfam" id="PF23797">
    <property type="entry name" value="Beta-prop_ELP1_2nd"/>
    <property type="match status" value="1"/>
</dbReference>
<feature type="domain" description="ELP1 N-terminal second beta-propeller" evidence="9">
    <location>
        <begin position="443"/>
        <end position="730"/>
    </location>
</feature>
<dbReference type="GO" id="GO:0002926">
    <property type="term" value="P:tRNA wobble base 5-methoxycarbonylmethyl-2-thiouridinylation"/>
    <property type="evidence" value="ECO:0007669"/>
    <property type="project" value="TreeGrafter"/>
</dbReference>
<evidence type="ECO:0000259" key="11">
    <source>
        <dbReference type="Pfam" id="PF23925"/>
    </source>
</evidence>
<dbReference type="InterPro" id="IPR006849">
    <property type="entry name" value="Elp1"/>
</dbReference>
<dbReference type="GO" id="GO:0033588">
    <property type="term" value="C:elongator holoenzyme complex"/>
    <property type="evidence" value="ECO:0007669"/>
    <property type="project" value="InterPro"/>
</dbReference>
<dbReference type="InterPro" id="IPR056169">
    <property type="entry name" value="HB_ELP1"/>
</dbReference>
<dbReference type="Proteomes" id="UP000703269">
    <property type="component" value="Unassembled WGS sequence"/>
</dbReference>
<comment type="caution">
    <text evidence="13">The sequence shown here is derived from an EMBL/GenBank/DDBJ whole genome shotgun (WGS) entry which is preliminary data.</text>
</comment>
<dbReference type="InterPro" id="IPR015943">
    <property type="entry name" value="WD40/YVTN_repeat-like_dom_sf"/>
</dbReference>
<evidence type="ECO:0000313" key="13">
    <source>
        <dbReference type="EMBL" id="GJE98183.1"/>
    </source>
</evidence>
<keyword evidence="3 6" id="KW-0963">Cytoplasm</keyword>
<dbReference type="GO" id="GO:0016301">
    <property type="term" value="F:kinase activity"/>
    <property type="evidence" value="ECO:0007669"/>
    <property type="project" value="UniProtKB-KW"/>
</dbReference>
<dbReference type="GO" id="GO:0005829">
    <property type="term" value="C:cytosol"/>
    <property type="evidence" value="ECO:0007669"/>
    <property type="project" value="TreeGrafter"/>
</dbReference>
<evidence type="ECO:0000256" key="2">
    <source>
        <dbReference type="ARBA" id="ARBA00006086"/>
    </source>
</evidence>
<evidence type="ECO:0000313" key="14">
    <source>
        <dbReference type="Proteomes" id="UP000703269"/>
    </source>
</evidence>
<accession>A0A9P3GNJ0</accession>
<dbReference type="SUPFAM" id="SSF69322">
    <property type="entry name" value="Tricorn protease domain 2"/>
    <property type="match status" value="1"/>
</dbReference>
<dbReference type="OrthoDB" id="40048at2759"/>
<evidence type="ECO:0000259" key="10">
    <source>
        <dbReference type="Pfam" id="PF23878"/>
    </source>
</evidence>
<evidence type="ECO:0000256" key="7">
    <source>
        <dbReference type="SAM" id="MobiDB-lite"/>
    </source>
</evidence>